<evidence type="ECO:0000313" key="3">
    <source>
        <dbReference type="WBParaSite" id="PgR001X_g136_t04"/>
    </source>
</evidence>
<reference evidence="2 3" key="1">
    <citation type="submission" date="2022-11" db="UniProtKB">
        <authorList>
            <consortium name="WormBaseParasite"/>
        </authorList>
    </citation>
    <scope>IDENTIFICATION</scope>
</reference>
<dbReference type="WBParaSite" id="PgR001X_g136_t02">
    <property type="protein sequence ID" value="PgR001X_g136_t02"/>
    <property type="gene ID" value="PgR001X_g136"/>
</dbReference>
<dbReference type="WBParaSite" id="PgR001X_g136_t04">
    <property type="protein sequence ID" value="PgR001X_g136_t04"/>
    <property type="gene ID" value="PgR001X_g136"/>
</dbReference>
<evidence type="ECO:0000313" key="1">
    <source>
        <dbReference type="Proteomes" id="UP000887569"/>
    </source>
</evidence>
<evidence type="ECO:0000313" key="2">
    <source>
        <dbReference type="WBParaSite" id="PgR001X_g136_t02"/>
    </source>
</evidence>
<accession>A0A915A984</accession>
<dbReference type="AlphaFoldDB" id="A0A915A984"/>
<sequence length="70" mass="7982">MLSKEISLRNIEEGTNATVQPTTSLDVISSFDFIRKHGMCIELTSLGLNHSFINHFREVHRYIISLCTDT</sequence>
<dbReference type="Proteomes" id="UP000887569">
    <property type="component" value="Unplaced"/>
</dbReference>
<organism evidence="1 2">
    <name type="scientific">Parascaris univalens</name>
    <name type="common">Nematode worm</name>
    <dbReference type="NCBI Taxonomy" id="6257"/>
    <lineage>
        <taxon>Eukaryota</taxon>
        <taxon>Metazoa</taxon>
        <taxon>Ecdysozoa</taxon>
        <taxon>Nematoda</taxon>
        <taxon>Chromadorea</taxon>
        <taxon>Rhabditida</taxon>
        <taxon>Spirurina</taxon>
        <taxon>Ascaridomorpha</taxon>
        <taxon>Ascaridoidea</taxon>
        <taxon>Ascarididae</taxon>
        <taxon>Parascaris</taxon>
    </lineage>
</organism>
<proteinExistence type="predicted"/>
<name>A0A915A984_PARUN</name>
<protein>
    <submittedName>
        <fullName evidence="2 3">Uncharacterized protein</fullName>
    </submittedName>
</protein>
<keyword evidence="1" id="KW-1185">Reference proteome</keyword>